<dbReference type="Gene3D" id="1.10.274.20">
    <property type="entry name" value="Phenylalanine ammonia-lyase 1, domain 3"/>
    <property type="match status" value="1"/>
</dbReference>
<accession>A0A822XSC0</accession>
<comment type="caution">
    <text evidence="2">The sequence shown here is derived from an EMBL/GenBank/DDBJ whole genome shotgun (WGS) entry which is preliminary data.</text>
</comment>
<evidence type="ECO:0000313" key="2">
    <source>
        <dbReference type="EMBL" id="DAD22051.1"/>
    </source>
</evidence>
<proteinExistence type="predicted"/>
<name>A0A822XSC0_NELNU</name>
<keyword evidence="1" id="KW-0456">Lyase</keyword>
<organism evidence="2 3">
    <name type="scientific">Nelumbo nucifera</name>
    <name type="common">Sacred lotus</name>
    <dbReference type="NCBI Taxonomy" id="4432"/>
    <lineage>
        <taxon>Eukaryota</taxon>
        <taxon>Viridiplantae</taxon>
        <taxon>Streptophyta</taxon>
        <taxon>Embryophyta</taxon>
        <taxon>Tracheophyta</taxon>
        <taxon>Spermatophyta</taxon>
        <taxon>Magnoliopsida</taxon>
        <taxon>Proteales</taxon>
        <taxon>Nelumbonaceae</taxon>
        <taxon>Nelumbo</taxon>
    </lineage>
</organism>
<evidence type="ECO:0000256" key="1">
    <source>
        <dbReference type="ARBA" id="ARBA00023239"/>
    </source>
</evidence>
<dbReference type="GO" id="GO:0016829">
    <property type="term" value="F:lyase activity"/>
    <property type="evidence" value="ECO:0007669"/>
    <property type="project" value="UniProtKB-KW"/>
</dbReference>
<dbReference type="UniPathway" id="UPA00713">
    <property type="reaction ID" value="UER00725"/>
</dbReference>
<dbReference type="EMBL" id="DUZY01000001">
    <property type="protein sequence ID" value="DAD22051.1"/>
    <property type="molecule type" value="Genomic_DNA"/>
</dbReference>
<keyword evidence="3" id="KW-1185">Reference proteome</keyword>
<gene>
    <name evidence="2" type="ORF">HUJ06_023514</name>
</gene>
<dbReference type="InterPro" id="IPR023144">
    <property type="entry name" value="Phe_NH3-lyase_shielding_dom_sf"/>
</dbReference>
<reference evidence="2 3" key="1">
    <citation type="journal article" date="2020" name="Mol. Biol. Evol.">
        <title>Distinct Expression and Methylation Patterns for Genes with Different Fates following a Single Whole-Genome Duplication in Flowering Plants.</title>
        <authorList>
            <person name="Shi T."/>
            <person name="Rahmani R.S."/>
            <person name="Gugger P.F."/>
            <person name="Wang M."/>
            <person name="Li H."/>
            <person name="Zhang Y."/>
            <person name="Li Z."/>
            <person name="Wang Q."/>
            <person name="Van de Peer Y."/>
            <person name="Marchal K."/>
            <person name="Chen J."/>
        </authorList>
    </citation>
    <scope>NUCLEOTIDE SEQUENCE [LARGE SCALE GENOMIC DNA]</scope>
    <source>
        <tissue evidence="2">Leaf</tissue>
    </source>
</reference>
<dbReference type="GO" id="GO:0009800">
    <property type="term" value="P:cinnamic acid biosynthetic process"/>
    <property type="evidence" value="ECO:0007669"/>
    <property type="project" value="UniProtKB-UniPathway"/>
</dbReference>
<dbReference type="Proteomes" id="UP000607653">
    <property type="component" value="Unassembled WGS sequence"/>
</dbReference>
<sequence length="94" mass="11039">MREVVKHILDRVVRKTLYTAHNGLLFETRFYEELLQVTEHQHVFSYLDDPTNPSDVLLQLREVLGEKALNQSPKAEEESTKSGYSKFKLIPFFQ</sequence>
<evidence type="ECO:0000313" key="3">
    <source>
        <dbReference type="Proteomes" id="UP000607653"/>
    </source>
</evidence>
<protein>
    <submittedName>
        <fullName evidence="2">Uncharacterized protein</fullName>
    </submittedName>
</protein>
<dbReference type="AlphaFoldDB" id="A0A822XSC0"/>